<dbReference type="InterPro" id="IPR013818">
    <property type="entry name" value="Lipase"/>
</dbReference>
<comment type="caution">
    <text evidence="7">The sequence shown here is derived from an EMBL/GenBank/DDBJ whole genome shotgun (WGS) entry which is preliminary data.</text>
</comment>
<dbReference type="PANTHER" id="PTHR11610:SF173">
    <property type="entry name" value="LIPASE DOMAIN-CONTAINING PROTEIN-RELATED"/>
    <property type="match status" value="1"/>
</dbReference>
<feature type="chain" id="PRO_5035778923" evidence="5">
    <location>
        <begin position="20"/>
        <end position="267"/>
    </location>
</feature>
<dbReference type="Gene3D" id="3.40.50.1820">
    <property type="entry name" value="alpha/beta hydrolase"/>
    <property type="match status" value="2"/>
</dbReference>
<reference evidence="7" key="1">
    <citation type="journal article" date="2020" name="bioRxiv">
        <title>Chromosome-level reference genome of the European wasp spider Argiope bruennichi: a resource for studies on range expansion and evolutionary adaptation.</title>
        <authorList>
            <person name="Sheffer M.M."/>
            <person name="Hoppe A."/>
            <person name="Krehenwinkel H."/>
            <person name="Uhl G."/>
            <person name="Kuss A.W."/>
            <person name="Jensen L."/>
            <person name="Jensen C."/>
            <person name="Gillespie R.G."/>
            <person name="Hoff K.J."/>
            <person name="Prost S."/>
        </authorList>
    </citation>
    <scope>NUCLEOTIDE SEQUENCE</scope>
</reference>
<dbReference type="GO" id="GO:0016042">
    <property type="term" value="P:lipid catabolic process"/>
    <property type="evidence" value="ECO:0007669"/>
    <property type="project" value="TreeGrafter"/>
</dbReference>
<dbReference type="EMBL" id="JABXBU010002228">
    <property type="protein sequence ID" value="KAF8771479.1"/>
    <property type="molecule type" value="Genomic_DNA"/>
</dbReference>
<keyword evidence="3" id="KW-0964">Secreted</keyword>
<organism evidence="7 8">
    <name type="scientific">Argiope bruennichi</name>
    <name type="common">Wasp spider</name>
    <name type="synonym">Aranea bruennichi</name>
    <dbReference type="NCBI Taxonomy" id="94029"/>
    <lineage>
        <taxon>Eukaryota</taxon>
        <taxon>Metazoa</taxon>
        <taxon>Ecdysozoa</taxon>
        <taxon>Arthropoda</taxon>
        <taxon>Chelicerata</taxon>
        <taxon>Arachnida</taxon>
        <taxon>Araneae</taxon>
        <taxon>Araneomorphae</taxon>
        <taxon>Entelegynae</taxon>
        <taxon>Araneoidea</taxon>
        <taxon>Araneidae</taxon>
        <taxon>Argiope</taxon>
    </lineage>
</organism>
<evidence type="ECO:0000313" key="8">
    <source>
        <dbReference type="Proteomes" id="UP000807504"/>
    </source>
</evidence>
<comment type="subcellular location">
    <subcellularLocation>
        <location evidence="1">Secreted</location>
    </subcellularLocation>
</comment>
<feature type="domain" description="Lipase" evidence="6">
    <location>
        <begin position="143"/>
        <end position="264"/>
    </location>
</feature>
<feature type="domain" description="Lipase" evidence="6">
    <location>
        <begin position="48"/>
        <end position="129"/>
    </location>
</feature>
<dbReference type="GO" id="GO:0016298">
    <property type="term" value="F:lipase activity"/>
    <property type="evidence" value="ECO:0007669"/>
    <property type="project" value="InterPro"/>
</dbReference>
<dbReference type="PANTHER" id="PTHR11610">
    <property type="entry name" value="LIPASE"/>
    <property type="match status" value="1"/>
</dbReference>
<sequence>MKSTILLMAFSFLLIETDGILDIPILDVGIDYIIDAIMKIPKQLITPPSNSDDSIRYILFTPENKNEICLLQPYAQQFDLCPFNTNYETKFLVHGLVEMLTPENLFIVLKDAILKHGDYNVILVDWTLYNVMPFRRAYRYAGIVARGLGYLEPVGHIDYYVNGGVDQPGCAIGSTYRVFKGKSLTVQSFLDQILCNHFIAIEYFINSLKDNCKFVARKCESNSEFEKGKCSSGIISEMGFIAKKIKGVPPTSKFFLKTSKSPPYCMG</sequence>
<comment type="similarity">
    <text evidence="2 4">Belongs to the AB hydrolase superfamily. Lipase family.</text>
</comment>
<evidence type="ECO:0000256" key="2">
    <source>
        <dbReference type="ARBA" id="ARBA00010701"/>
    </source>
</evidence>
<dbReference type="Proteomes" id="UP000807504">
    <property type="component" value="Unassembled WGS sequence"/>
</dbReference>
<evidence type="ECO:0000313" key="7">
    <source>
        <dbReference type="EMBL" id="KAF8771479.1"/>
    </source>
</evidence>
<protein>
    <submittedName>
        <fullName evidence="7">Lipase member H like protein</fullName>
    </submittedName>
</protein>
<dbReference type="GO" id="GO:0005615">
    <property type="term" value="C:extracellular space"/>
    <property type="evidence" value="ECO:0007669"/>
    <property type="project" value="TreeGrafter"/>
</dbReference>
<dbReference type="InterPro" id="IPR000734">
    <property type="entry name" value="TAG_lipase"/>
</dbReference>
<dbReference type="SUPFAM" id="SSF53474">
    <property type="entry name" value="alpha/beta-Hydrolases"/>
    <property type="match status" value="1"/>
</dbReference>
<dbReference type="Pfam" id="PF00151">
    <property type="entry name" value="Lipase"/>
    <property type="match status" value="2"/>
</dbReference>
<evidence type="ECO:0000256" key="5">
    <source>
        <dbReference type="SAM" id="SignalP"/>
    </source>
</evidence>
<gene>
    <name evidence="7" type="ORF">HNY73_018898</name>
</gene>
<proteinExistence type="inferred from homology"/>
<dbReference type="InterPro" id="IPR029058">
    <property type="entry name" value="AB_hydrolase_fold"/>
</dbReference>
<keyword evidence="5" id="KW-0732">Signal</keyword>
<evidence type="ECO:0000256" key="4">
    <source>
        <dbReference type="RuleBase" id="RU004262"/>
    </source>
</evidence>
<feature type="signal peptide" evidence="5">
    <location>
        <begin position="1"/>
        <end position="19"/>
    </location>
</feature>
<name>A0A8T0EF54_ARGBR</name>
<accession>A0A8T0EF54</accession>
<evidence type="ECO:0000256" key="1">
    <source>
        <dbReference type="ARBA" id="ARBA00004613"/>
    </source>
</evidence>
<keyword evidence="8" id="KW-1185">Reference proteome</keyword>
<evidence type="ECO:0000256" key="3">
    <source>
        <dbReference type="ARBA" id="ARBA00022525"/>
    </source>
</evidence>
<evidence type="ECO:0000259" key="6">
    <source>
        <dbReference type="Pfam" id="PF00151"/>
    </source>
</evidence>
<reference evidence="7" key="2">
    <citation type="submission" date="2020-06" db="EMBL/GenBank/DDBJ databases">
        <authorList>
            <person name="Sheffer M."/>
        </authorList>
    </citation>
    <scope>NUCLEOTIDE SEQUENCE</scope>
</reference>
<dbReference type="AlphaFoldDB" id="A0A8T0EF54"/>